<dbReference type="GO" id="GO:0042732">
    <property type="term" value="P:D-xylose metabolic process"/>
    <property type="evidence" value="ECO:0007669"/>
    <property type="project" value="InterPro"/>
</dbReference>
<comment type="cofactor">
    <cofactor evidence="1">
        <name>NAD(+)</name>
        <dbReference type="ChEBI" id="CHEBI:57540"/>
    </cofactor>
</comment>
<keyword evidence="7" id="KW-1185">Reference proteome</keyword>
<dbReference type="GeneID" id="54119845"/>
<keyword evidence="2" id="KW-0210">Decarboxylase</keyword>
<evidence type="ECO:0000259" key="5">
    <source>
        <dbReference type="Pfam" id="PF01370"/>
    </source>
</evidence>
<dbReference type="GO" id="GO:0048040">
    <property type="term" value="F:UDP-glucuronate decarboxylase activity"/>
    <property type="evidence" value="ECO:0007669"/>
    <property type="project" value="TreeGrafter"/>
</dbReference>
<evidence type="ECO:0000313" key="7">
    <source>
        <dbReference type="Proteomes" id="UP000183028"/>
    </source>
</evidence>
<dbReference type="EMBL" id="FNYK01000037">
    <property type="protein sequence ID" value="SEI94266.1"/>
    <property type="molecule type" value="Genomic_DNA"/>
</dbReference>
<dbReference type="Proteomes" id="UP000183028">
    <property type="component" value="Unassembled WGS sequence"/>
</dbReference>
<dbReference type="GO" id="GO:0070403">
    <property type="term" value="F:NAD+ binding"/>
    <property type="evidence" value="ECO:0007669"/>
    <property type="project" value="InterPro"/>
</dbReference>
<keyword evidence="3" id="KW-0520">NAD</keyword>
<dbReference type="PANTHER" id="PTHR43078">
    <property type="entry name" value="UDP-GLUCURONIC ACID DECARBOXYLASE-RELATED"/>
    <property type="match status" value="1"/>
</dbReference>
<sequence>MDYLFLKNKRIIITGATGLIGKSLVKKLNDVNHAYQLNLQILAVVRNETKAKKLFAEYSCVEYIVSDILELNAEDYRADYFIHAASMTSSKAFVEKPIETLETAIEGTKNALKLAKKNNVKAFVYLSSMEVYGAPQTDEKINETHSTNIDTMQVRSCYPESKRMCENICVSYGKEYGLPVRILRLTQTFGPGVEYNDGRVFAEFARCAIEGKDIILHTKGLTKRSYLYTEDCVEAILITLSNGHDFEAYNVANEETYCTIYGMAKLCAKLSRYPIKVKIEEEDISQHGYAPVLHMNLDTKKIQTIGWKPSFNLQEMFINLIDYMKK</sequence>
<dbReference type="SUPFAM" id="SSF51735">
    <property type="entry name" value="NAD(P)-binding Rossmann-fold domains"/>
    <property type="match status" value="1"/>
</dbReference>
<name>A0A1H6URE1_9FIRM</name>
<protein>
    <submittedName>
        <fullName evidence="6">Nucleoside-diphosphate-sugar epimerase</fullName>
    </submittedName>
</protein>
<dbReference type="eggNOG" id="COG0451">
    <property type="taxonomic scope" value="Bacteria"/>
</dbReference>
<evidence type="ECO:0000256" key="2">
    <source>
        <dbReference type="ARBA" id="ARBA00022793"/>
    </source>
</evidence>
<organism evidence="6 7">
    <name type="scientific">Sharpea azabuensis</name>
    <dbReference type="NCBI Taxonomy" id="322505"/>
    <lineage>
        <taxon>Bacteria</taxon>
        <taxon>Bacillati</taxon>
        <taxon>Bacillota</taxon>
        <taxon>Erysipelotrichia</taxon>
        <taxon>Erysipelotrichales</taxon>
        <taxon>Coprobacillaceae</taxon>
        <taxon>Sharpea</taxon>
    </lineage>
</organism>
<evidence type="ECO:0000256" key="4">
    <source>
        <dbReference type="ARBA" id="ARBA00023239"/>
    </source>
</evidence>
<accession>A0A1H6URE1</accession>
<dbReference type="GO" id="GO:0005737">
    <property type="term" value="C:cytoplasm"/>
    <property type="evidence" value="ECO:0007669"/>
    <property type="project" value="TreeGrafter"/>
</dbReference>
<dbReference type="OrthoDB" id="9771073at2"/>
<dbReference type="Gene3D" id="3.40.50.720">
    <property type="entry name" value="NAD(P)-binding Rossmann-like Domain"/>
    <property type="match status" value="1"/>
</dbReference>
<evidence type="ECO:0000256" key="3">
    <source>
        <dbReference type="ARBA" id="ARBA00023027"/>
    </source>
</evidence>
<gene>
    <name evidence="6" type="ORF">SAMN04487834_10374</name>
</gene>
<evidence type="ECO:0000256" key="1">
    <source>
        <dbReference type="ARBA" id="ARBA00001911"/>
    </source>
</evidence>
<reference evidence="7" key="1">
    <citation type="submission" date="2016-10" db="EMBL/GenBank/DDBJ databases">
        <authorList>
            <person name="Varghese N."/>
        </authorList>
    </citation>
    <scope>NUCLEOTIDE SEQUENCE [LARGE SCALE GENOMIC DNA]</scope>
    <source>
        <strain evidence="7">DSM 20406</strain>
    </source>
</reference>
<dbReference type="PANTHER" id="PTHR43078:SF6">
    <property type="entry name" value="UDP-GLUCURONIC ACID DECARBOXYLASE 1"/>
    <property type="match status" value="1"/>
</dbReference>
<feature type="domain" description="NAD-dependent epimerase/dehydratase" evidence="5">
    <location>
        <begin position="11"/>
        <end position="252"/>
    </location>
</feature>
<dbReference type="RefSeq" id="WP_033162441.1">
    <property type="nucleotide sequence ID" value="NZ_FNYK01000037.1"/>
</dbReference>
<dbReference type="InterPro" id="IPR001509">
    <property type="entry name" value="Epimerase_deHydtase"/>
</dbReference>
<evidence type="ECO:0000313" key="6">
    <source>
        <dbReference type="EMBL" id="SEI94266.1"/>
    </source>
</evidence>
<dbReference type="InterPro" id="IPR036291">
    <property type="entry name" value="NAD(P)-bd_dom_sf"/>
</dbReference>
<dbReference type="InterPro" id="IPR044516">
    <property type="entry name" value="UXS-like"/>
</dbReference>
<dbReference type="AlphaFoldDB" id="A0A1H6URE1"/>
<keyword evidence="4" id="KW-0456">Lyase</keyword>
<dbReference type="Pfam" id="PF01370">
    <property type="entry name" value="Epimerase"/>
    <property type="match status" value="1"/>
</dbReference>
<proteinExistence type="predicted"/>